<feature type="domain" description="Endonuclease/exonuclease/phosphatase" evidence="1">
    <location>
        <begin position="17"/>
        <end position="230"/>
    </location>
</feature>
<organism evidence="2 3">
    <name type="scientific">Candidatus Woesebacteria bacterium GW2011_GWA2_33_28</name>
    <dbReference type="NCBI Taxonomy" id="1618561"/>
    <lineage>
        <taxon>Bacteria</taxon>
        <taxon>Candidatus Woeseibacteriota</taxon>
    </lineage>
</organism>
<comment type="caution">
    <text evidence="2">The sequence shown here is derived from an EMBL/GenBank/DDBJ whole genome shotgun (WGS) entry which is preliminary data.</text>
</comment>
<dbReference type="Gene3D" id="3.60.10.10">
    <property type="entry name" value="Endonuclease/exonuclease/phosphatase"/>
    <property type="match status" value="1"/>
</dbReference>
<dbReference type="InterPro" id="IPR005135">
    <property type="entry name" value="Endo/exonuclease/phosphatase"/>
</dbReference>
<gene>
    <name evidence="2" type="ORF">UR38_C0005G0013</name>
</gene>
<dbReference type="Pfam" id="PF03372">
    <property type="entry name" value="Exo_endo_phos"/>
    <property type="match status" value="1"/>
</dbReference>
<dbReference type="EMBL" id="LBOZ01000005">
    <property type="protein sequence ID" value="KKP47200.1"/>
    <property type="molecule type" value="Genomic_DNA"/>
</dbReference>
<name>A0A0G0C7K1_9BACT</name>
<dbReference type="InterPro" id="IPR036691">
    <property type="entry name" value="Endo/exonu/phosph_ase_sf"/>
</dbReference>
<reference evidence="2 3" key="1">
    <citation type="journal article" date="2015" name="Nature">
        <title>rRNA introns, odd ribosomes, and small enigmatic genomes across a large radiation of phyla.</title>
        <authorList>
            <person name="Brown C.T."/>
            <person name="Hug L.A."/>
            <person name="Thomas B.C."/>
            <person name="Sharon I."/>
            <person name="Castelle C.J."/>
            <person name="Singh A."/>
            <person name="Wilkins M.J."/>
            <person name="Williams K.H."/>
            <person name="Banfield J.F."/>
        </authorList>
    </citation>
    <scope>NUCLEOTIDE SEQUENCE [LARGE SCALE GENOMIC DNA]</scope>
</reference>
<evidence type="ECO:0000313" key="3">
    <source>
        <dbReference type="Proteomes" id="UP000033995"/>
    </source>
</evidence>
<dbReference type="SUPFAM" id="SSF56219">
    <property type="entry name" value="DNase I-like"/>
    <property type="match status" value="1"/>
</dbReference>
<proteinExistence type="predicted"/>
<accession>A0A0G0C7K1</accession>
<dbReference type="AlphaFoldDB" id="A0A0G0C7K1"/>
<dbReference type="GO" id="GO:0003824">
    <property type="term" value="F:catalytic activity"/>
    <property type="evidence" value="ECO:0007669"/>
    <property type="project" value="InterPro"/>
</dbReference>
<dbReference type="Proteomes" id="UP000033995">
    <property type="component" value="Unassembled WGS sequence"/>
</dbReference>
<sequence>MKIIFLNCWQGKVWDNLSTFLKKQEKDTDTFCFVEVSPKLHSKFSDLLIGFNGVYESEKLKGLDGIEYGQSVFVRTGFDIQESKKISLYKNLSNDIGFMQVVDIQINDKSLLIANIHGMSNPGDKLDTLFRLKQSKIIIKHFIQKLKRPIIITGDFNLLPDTKSIKLFEKADYRNLIKEFKIKSTRNKIAWQHFKNDPNFVKQYYADYCFVSKDIKVKNFTVPDIEISDHLPLILEFEIHPHTN</sequence>
<evidence type="ECO:0000313" key="2">
    <source>
        <dbReference type="EMBL" id="KKP47200.1"/>
    </source>
</evidence>
<protein>
    <recommendedName>
        <fullName evidence="1">Endonuclease/exonuclease/phosphatase domain-containing protein</fullName>
    </recommendedName>
</protein>
<evidence type="ECO:0000259" key="1">
    <source>
        <dbReference type="Pfam" id="PF03372"/>
    </source>
</evidence>